<dbReference type="EMBL" id="GGEC01040605">
    <property type="protein sequence ID" value="MBX21089.1"/>
    <property type="molecule type" value="Transcribed_RNA"/>
</dbReference>
<sequence>MSITLGPSVLWANHTVTELRLQESSWGLYFC</sequence>
<dbReference type="AlphaFoldDB" id="A0A2P2LSY7"/>
<evidence type="ECO:0000313" key="1">
    <source>
        <dbReference type="EMBL" id="MBX21089.1"/>
    </source>
</evidence>
<accession>A0A2P2LSY7</accession>
<proteinExistence type="predicted"/>
<organism evidence="1">
    <name type="scientific">Rhizophora mucronata</name>
    <name type="common">Asiatic mangrove</name>
    <dbReference type="NCBI Taxonomy" id="61149"/>
    <lineage>
        <taxon>Eukaryota</taxon>
        <taxon>Viridiplantae</taxon>
        <taxon>Streptophyta</taxon>
        <taxon>Embryophyta</taxon>
        <taxon>Tracheophyta</taxon>
        <taxon>Spermatophyta</taxon>
        <taxon>Magnoliopsida</taxon>
        <taxon>eudicotyledons</taxon>
        <taxon>Gunneridae</taxon>
        <taxon>Pentapetalae</taxon>
        <taxon>rosids</taxon>
        <taxon>fabids</taxon>
        <taxon>Malpighiales</taxon>
        <taxon>Rhizophoraceae</taxon>
        <taxon>Rhizophora</taxon>
    </lineage>
</organism>
<protein>
    <submittedName>
        <fullName evidence="1">Uncharacterized protein</fullName>
    </submittedName>
</protein>
<name>A0A2P2LSY7_RHIMU</name>
<reference evidence="1" key="1">
    <citation type="submission" date="2018-02" db="EMBL/GenBank/DDBJ databases">
        <title>Rhizophora mucronata_Transcriptome.</title>
        <authorList>
            <person name="Meera S.P."/>
            <person name="Sreeshan A."/>
            <person name="Augustine A."/>
        </authorList>
    </citation>
    <scope>NUCLEOTIDE SEQUENCE</scope>
    <source>
        <tissue evidence="1">Leaf</tissue>
    </source>
</reference>